<evidence type="ECO:0000313" key="2">
    <source>
        <dbReference type="EMBL" id="TRZ18876.1"/>
    </source>
</evidence>
<organism evidence="2 3">
    <name type="scientific">Zosterops borbonicus</name>
    <dbReference type="NCBI Taxonomy" id="364589"/>
    <lineage>
        <taxon>Eukaryota</taxon>
        <taxon>Metazoa</taxon>
        <taxon>Chordata</taxon>
        <taxon>Craniata</taxon>
        <taxon>Vertebrata</taxon>
        <taxon>Euteleostomi</taxon>
        <taxon>Archelosauria</taxon>
        <taxon>Archosauria</taxon>
        <taxon>Dinosauria</taxon>
        <taxon>Saurischia</taxon>
        <taxon>Theropoda</taxon>
        <taxon>Coelurosauria</taxon>
        <taxon>Aves</taxon>
        <taxon>Neognathae</taxon>
        <taxon>Neoaves</taxon>
        <taxon>Telluraves</taxon>
        <taxon>Australaves</taxon>
        <taxon>Passeriformes</taxon>
        <taxon>Sylvioidea</taxon>
        <taxon>Zosteropidae</taxon>
        <taxon>Zosterops</taxon>
    </lineage>
</organism>
<dbReference type="Gene3D" id="3.30.70.270">
    <property type="match status" value="1"/>
</dbReference>
<reference evidence="2" key="1">
    <citation type="submission" date="2019-04" db="EMBL/GenBank/DDBJ databases">
        <title>Genome assembly of Zosterops borbonicus 15179.</title>
        <authorList>
            <person name="Leroy T."/>
            <person name="Anselmetti Y."/>
            <person name="Tilak M.-K."/>
            <person name="Nabholz B."/>
        </authorList>
    </citation>
    <scope>NUCLEOTIDE SEQUENCE</scope>
    <source>
        <strain evidence="2">HGM_15179</strain>
        <tissue evidence="2">Muscle</tissue>
    </source>
</reference>
<feature type="region of interest" description="Disordered" evidence="1">
    <location>
        <begin position="452"/>
        <end position="492"/>
    </location>
</feature>
<sequence length="628" mass="74739">MHIPEYSQMVSPLYLVTHKKSNFHWGPEQQQAFAQIKQEIAHAVALGPVRTGPDVRNVLYSTARNNGMNQKWKAANGAIWSPTREVTQTTEEEGGWSQLAELEAVQLALDIAEREKWPKLYLYTELWMVANALWGQLERCRKANWQRRGKPIWAADERKDIATWVEKRPVKVCHVDAQVPKRWANEEHQNNEQVDQAAKIEVSKIDLHWQHKRELLLAQWVHDALGHQGRDATYKWAQDQGMDLTMDSILRLSMTVRRVLRSSCQAGEAPMLCNERRGEERRGEERRGEERRGEERRGEERRGEERRGEERRGEERRGEERRGEERRGEERRGEERRGEERRGEERRGEERRGEERRGEERRGEERRGEERRGEERRGEERRGEERRGEERRGEERRGEERRGEERRGEERRGEERRGEERRGEERRGEERRGEERRGEERRGEERRGEERRGEERRGEERRGEERRGEERRGEERRGEERRGEERRGEERRGEEKFTSIYSKLLTLYLYKIISPPNRIWLVLSCISSQQHFCLTNGLEDEITISNVRHICLYLARMMSSDNSSFGSTENPSCLKLYNYGWSYGCLSLALLLERCPVIQIRAQYYDELLSFEADKDLNCLFLEHSIIL</sequence>
<dbReference type="Proteomes" id="UP000796761">
    <property type="component" value="Unassembled WGS sequence"/>
</dbReference>
<dbReference type="OrthoDB" id="9950135at2759"/>
<dbReference type="SUPFAM" id="SSF53098">
    <property type="entry name" value="Ribonuclease H-like"/>
    <property type="match status" value="1"/>
</dbReference>
<dbReference type="AlphaFoldDB" id="A0A8K1GHC0"/>
<comment type="caution">
    <text evidence="2">The sequence shown here is derived from an EMBL/GenBank/DDBJ whole genome shotgun (WGS) entry which is preliminary data.</text>
</comment>
<dbReference type="SUPFAM" id="SSF56672">
    <property type="entry name" value="DNA/RNA polymerases"/>
    <property type="match status" value="1"/>
</dbReference>
<dbReference type="GO" id="GO:0003676">
    <property type="term" value="F:nucleic acid binding"/>
    <property type="evidence" value="ECO:0007669"/>
    <property type="project" value="InterPro"/>
</dbReference>
<dbReference type="Gene3D" id="3.30.420.10">
    <property type="entry name" value="Ribonuclease H-like superfamily/Ribonuclease H"/>
    <property type="match status" value="1"/>
</dbReference>
<dbReference type="EMBL" id="SWJQ01000205">
    <property type="protein sequence ID" value="TRZ18876.1"/>
    <property type="molecule type" value="Genomic_DNA"/>
</dbReference>
<evidence type="ECO:0008006" key="4">
    <source>
        <dbReference type="Google" id="ProtNLM"/>
    </source>
</evidence>
<dbReference type="PANTHER" id="PTHR35001">
    <property type="entry name" value="COLLAGEN IV NC1 DOMAIN-CONTAINING PROTEIN"/>
    <property type="match status" value="1"/>
</dbReference>
<evidence type="ECO:0000313" key="3">
    <source>
        <dbReference type="Proteomes" id="UP000796761"/>
    </source>
</evidence>
<gene>
    <name evidence="2" type="ORF">HGM15179_008233</name>
</gene>
<dbReference type="InterPro" id="IPR043128">
    <property type="entry name" value="Rev_trsase/Diguanyl_cyclase"/>
</dbReference>
<protein>
    <recommendedName>
        <fullName evidence="4">RNase H type-1 domain-containing protein</fullName>
    </recommendedName>
</protein>
<accession>A0A8K1GHC0</accession>
<dbReference type="PANTHER" id="PTHR35001:SF3">
    <property type="entry name" value="RIBOSOME-BINDING PROTEIN 1"/>
    <property type="match status" value="1"/>
</dbReference>
<dbReference type="GO" id="GO:0006259">
    <property type="term" value="P:DNA metabolic process"/>
    <property type="evidence" value="ECO:0007669"/>
    <property type="project" value="UniProtKB-ARBA"/>
</dbReference>
<dbReference type="InterPro" id="IPR036397">
    <property type="entry name" value="RNaseH_sf"/>
</dbReference>
<dbReference type="InterPro" id="IPR043502">
    <property type="entry name" value="DNA/RNA_pol_sf"/>
</dbReference>
<proteinExistence type="predicted"/>
<name>A0A8K1GHC0_9PASS</name>
<evidence type="ECO:0000256" key="1">
    <source>
        <dbReference type="SAM" id="MobiDB-lite"/>
    </source>
</evidence>
<keyword evidence="3" id="KW-1185">Reference proteome</keyword>
<feature type="region of interest" description="Disordered" evidence="1">
    <location>
        <begin position="275"/>
        <end position="432"/>
    </location>
</feature>
<dbReference type="InterPro" id="IPR012337">
    <property type="entry name" value="RNaseH-like_sf"/>
</dbReference>